<comment type="caution">
    <text evidence="3">The sequence shown here is derived from an EMBL/GenBank/DDBJ whole genome shotgun (WGS) entry which is preliminary data.</text>
</comment>
<dbReference type="AlphaFoldDB" id="A0A162PPI8"/>
<dbReference type="STRING" id="1573173.A0A162PPI8"/>
<feature type="chain" id="PRO_5007838792" description="DUF7908 domain-containing protein" evidence="1">
    <location>
        <begin position="18"/>
        <end position="148"/>
    </location>
</feature>
<sequence length="148" mass="15829">MNKRIFLLPFLTHFGDGVAVGPGEQANDLVSTFCLHGAKRDIEKRAFGGFLNHDVGINRDSCSSASTFTFSSGQLLDAGNPIFFTPGDANKILRNAGTPPSKAITNTFENVGDTLRFPNPSIPGGQANFFQGPSGQVFITFSSRPDNC</sequence>
<name>A0A162PPI8_COLIC</name>
<dbReference type="Pfam" id="PF25485">
    <property type="entry name" value="DUF7908"/>
    <property type="match status" value="1"/>
</dbReference>
<feature type="domain" description="DUF7908" evidence="2">
    <location>
        <begin position="39"/>
        <end position="148"/>
    </location>
</feature>
<gene>
    <name evidence="3" type="ORF">CI238_03944</name>
</gene>
<evidence type="ECO:0000313" key="3">
    <source>
        <dbReference type="EMBL" id="KZL87413.1"/>
    </source>
</evidence>
<dbReference type="Proteomes" id="UP000076584">
    <property type="component" value="Unassembled WGS sequence"/>
</dbReference>
<keyword evidence="4" id="KW-1185">Reference proteome</keyword>
<keyword evidence="1" id="KW-0732">Signal</keyword>
<protein>
    <recommendedName>
        <fullName evidence="2">DUF7908 domain-containing protein</fullName>
    </recommendedName>
</protein>
<dbReference type="InterPro" id="IPR057230">
    <property type="entry name" value="DUF7908"/>
</dbReference>
<reference evidence="3 4" key="1">
    <citation type="submission" date="2015-06" db="EMBL/GenBank/DDBJ databases">
        <title>Survival trade-offs in plant roots during colonization by closely related pathogenic and mutualistic fungi.</title>
        <authorList>
            <person name="Hacquard S."/>
            <person name="Kracher B."/>
            <person name="Hiruma K."/>
            <person name="Weinman A."/>
            <person name="Muench P."/>
            <person name="Garrido Oter R."/>
            <person name="Ver Loren van Themaat E."/>
            <person name="Dallerey J.-F."/>
            <person name="Damm U."/>
            <person name="Henrissat B."/>
            <person name="Lespinet O."/>
            <person name="Thon M."/>
            <person name="Kemen E."/>
            <person name="McHardy A.C."/>
            <person name="Schulze-Lefert P."/>
            <person name="O'Connell R.J."/>
        </authorList>
    </citation>
    <scope>NUCLEOTIDE SEQUENCE [LARGE SCALE GENOMIC DNA]</scope>
    <source>
        <strain evidence="3 4">MAFF 238704</strain>
    </source>
</reference>
<accession>A0A162PPI8</accession>
<feature type="signal peptide" evidence="1">
    <location>
        <begin position="1"/>
        <end position="17"/>
    </location>
</feature>
<organism evidence="3 4">
    <name type="scientific">Colletotrichum incanum</name>
    <name type="common">Soybean anthracnose fungus</name>
    <dbReference type="NCBI Taxonomy" id="1573173"/>
    <lineage>
        <taxon>Eukaryota</taxon>
        <taxon>Fungi</taxon>
        <taxon>Dikarya</taxon>
        <taxon>Ascomycota</taxon>
        <taxon>Pezizomycotina</taxon>
        <taxon>Sordariomycetes</taxon>
        <taxon>Hypocreomycetidae</taxon>
        <taxon>Glomerellales</taxon>
        <taxon>Glomerellaceae</taxon>
        <taxon>Colletotrichum</taxon>
        <taxon>Colletotrichum spaethianum species complex</taxon>
    </lineage>
</organism>
<evidence type="ECO:0000313" key="4">
    <source>
        <dbReference type="Proteomes" id="UP000076584"/>
    </source>
</evidence>
<dbReference type="EMBL" id="LFIW01000229">
    <property type="protein sequence ID" value="KZL87413.1"/>
    <property type="molecule type" value="Genomic_DNA"/>
</dbReference>
<evidence type="ECO:0000259" key="2">
    <source>
        <dbReference type="Pfam" id="PF25485"/>
    </source>
</evidence>
<evidence type="ECO:0000256" key="1">
    <source>
        <dbReference type="SAM" id="SignalP"/>
    </source>
</evidence>
<proteinExistence type="predicted"/>